<evidence type="ECO:0000313" key="3">
    <source>
        <dbReference type="Proteomes" id="UP001501803"/>
    </source>
</evidence>
<keyword evidence="3" id="KW-1185">Reference proteome</keyword>
<dbReference type="InterPro" id="IPR013328">
    <property type="entry name" value="6PGD_dom2"/>
</dbReference>
<dbReference type="InterPro" id="IPR036291">
    <property type="entry name" value="NAD(P)-bd_dom_sf"/>
</dbReference>
<name>A0ABP7KPB1_9MICO</name>
<dbReference type="Proteomes" id="UP001501803">
    <property type="component" value="Unassembled WGS sequence"/>
</dbReference>
<feature type="domain" description="6-phosphogluconate dehydrogenase NADP-binding" evidence="1">
    <location>
        <begin position="6"/>
        <end position="104"/>
    </location>
</feature>
<dbReference type="InterPro" id="IPR008927">
    <property type="entry name" value="6-PGluconate_DH-like_C_sf"/>
</dbReference>
<reference evidence="3" key="1">
    <citation type="journal article" date="2019" name="Int. J. Syst. Evol. Microbiol.">
        <title>The Global Catalogue of Microorganisms (GCM) 10K type strain sequencing project: providing services to taxonomists for standard genome sequencing and annotation.</title>
        <authorList>
            <consortium name="The Broad Institute Genomics Platform"/>
            <consortium name="The Broad Institute Genome Sequencing Center for Infectious Disease"/>
            <person name="Wu L."/>
            <person name="Ma J."/>
        </authorList>
    </citation>
    <scope>NUCLEOTIDE SEQUENCE [LARGE SCALE GENOMIC DNA]</scope>
    <source>
        <strain evidence="3">JCM 17021</strain>
    </source>
</reference>
<comment type="caution">
    <text evidence="2">The sequence shown here is derived from an EMBL/GenBank/DDBJ whole genome shotgun (WGS) entry which is preliminary data.</text>
</comment>
<organism evidence="2 3">
    <name type="scientific">Leifsonia kafniensis</name>
    <dbReference type="NCBI Taxonomy" id="475957"/>
    <lineage>
        <taxon>Bacteria</taxon>
        <taxon>Bacillati</taxon>
        <taxon>Actinomycetota</taxon>
        <taxon>Actinomycetes</taxon>
        <taxon>Micrococcales</taxon>
        <taxon>Microbacteriaceae</taxon>
        <taxon>Leifsonia</taxon>
    </lineage>
</organism>
<sequence>MSEDIRVAVIGLGEAGSLIAAGLIAAGADVVGFDPAGSLPNPPVPIAASVEAAAAGAQLVLSISSPTASRKAAEQLAPLLEAGAVYADLNTGTPAHKRTLAALFPEGAFADVAVMKPVPGLAEKVPLAVAGTGAHRFIELLEPFGMDLEFVSSRAGDAAARTLIRSMLTTGMAGVLIDCLWAAESMGIQAWAYQEILDEFDSSSSETAKSYLSGTAQHIKRRQIEMMDVVEMLNDTGYESSTAPAVGLNYSRILHGKKIPFSTIR</sequence>
<dbReference type="Gene3D" id="3.40.50.720">
    <property type="entry name" value="NAD(P)-binding Rossmann-like Domain"/>
    <property type="match status" value="1"/>
</dbReference>
<accession>A0ABP7KPB1</accession>
<dbReference type="Gene3D" id="1.10.1040.10">
    <property type="entry name" value="N-(1-d-carboxylethyl)-l-norvaline Dehydrogenase, domain 2"/>
    <property type="match status" value="1"/>
</dbReference>
<gene>
    <name evidence="2" type="ORF">GCM10022381_28400</name>
</gene>
<protein>
    <recommendedName>
        <fullName evidence="1">6-phosphogluconate dehydrogenase NADP-binding domain-containing protein</fullName>
    </recommendedName>
</protein>
<dbReference type="InterPro" id="IPR006115">
    <property type="entry name" value="6PGDH_NADP-bd"/>
</dbReference>
<dbReference type="SUPFAM" id="SSF51735">
    <property type="entry name" value="NAD(P)-binding Rossmann-fold domains"/>
    <property type="match status" value="1"/>
</dbReference>
<evidence type="ECO:0000313" key="2">
    <source>
        <dbReference type="EMBL" id="GAA3884529.1"/>
    </source>
</evidence>
<dbReference type="SUPFAM" id="SSF48179">
    <property type="entry name" value="6-phosphogluconate dehydrogenase C-terminal domain-like"/>
    <property type="match status" value="1"/>
</dbReference>
<dbReference type="EMBL" id="BAABCN010000008">
    <property type="protein sequence ID" value="GAA3884529.1"/>
    <property type="molecule type" value="Genomic_DNA"/>
</dbReference>
<dbReference type="Pfam" id="PF03446">
    <property type="entry name" value="NAD_binding_2"/>
    <property type="match status" value="1"/>
</dbReference>
<proteinExistence type="predicted"/>
<evidence type="ECO:0000259" key="1">
    <source>
        <dbReference type="Pfam" id="PF03446"/>
    </source>
</evidence>
<dbReference type="RefSeq" id="WP_345067870.1">
    <property type="nucleotide sequence ID" value="NZ_BAABCN010000008.1"/>
</dbReference>